<accession>A0A428Z4R0</accession>
<dbReference type="SUPFAM" id="SSF54593">
    <property type="entry name" value="Glyoxalase/Bleomycin resistance protein/Dihydroxybiphenyl dioxygenase"/>
    <property type="match status" value="2"/>
</dbReference>
<reference evidence="2 3" key="1">
    <citation type="submission" date="2018-05" db="EMBL/GenBank/DDBJ databases">
        <title>Evolution of GPA BGCs.</title>
        <authorList>
            <person name="Waglechner N."/>
            <person name="Wright G.D."/>
        </authorList>
    </citation>
    <scope>NUCLEOTIDE SEQUENCE [LARGE SCALE GENOMIC DNA]</scope>
    <source>
        <strain evidence="2 3">A82846</strain>
    </source>
</reference>
<name>A0A428Z4R0_KIBAR</name>
<dbReference type="PANTHER" id="PTHR36503:SF1">
    <property type="entry name" value="BLR2520 PROTEIN"/>
    <property type="match status" value="1"/>
</dbReference>
<protein>
    <submittedName>
        <fullName evidence="2">Bleomycin resistance protein</fullName>
    </submittedName>
</protein>
<comment type="caution">
    <text evidence="2">The sequence shown here is derived from an EMBL/GenBank/DDBJ whole genome shotgun (WGS) entry which is preliminary data.</text>
</comment>
<dbReference type="Gene3D" id="3.10.180.10">
    <property type="entry name" value="2,3-Dihydroxybiphenyl 1,2-Dioxygenase, domain 1"/>
    <property type="match status" value="2"/>
</dbReference>
<dbReference type="Proteomes" id="UP000287547">
    <property type="component" value="Unassembled WGS sequence"/>
</dbReference>
<evidence type="ECO:0000313" key="2">
    <source>
        <dbReference type="EMBL" id="RSM81624.1"/>
    </source>
</evidence>
<dbReference type="EMBL" id="QHKI01000025">
    <property type="protein sequence ID" value="RSM81624.1"/>
    <property type="molecule type" value="Genomic_DNA"/>
</dbReference>
<dbReference type="InterPro" id="IPR004360">
    <property type="entry name" value="Glyas_Fos-R_dOase_dom"/>
</dbReference>
<evidence type="ECO:0000313" key="3">
    <source>
        <dbReference type="Proteomes" id="UP000287547"/>
    </source>
</evidence>
<organism evidence="2 3">
    <name type="scientific">Kibdelosporangium aridum</name>
    <dbReference type="NCBI Taxonomy" id="2030"/>
    <lineage>
        <taxon>Bacteria</taxon>
        <taxon>Bacillati</taxon>
        <taxon>Actinomycetota</taxon>
        <taxon>Actinomycetes</taxon>
        <taxon>Pseudonocardiales</taxon>
        <taxon>Pseudonocardiaceae</taxon>
        <taxon>Kibdelosporangium</taxon>
    </lineage>
</organism>
<gene>
    <name evidence="2" type="ORF">DMH04_27500</name>
</gene>
<dbReference type="AlphaFoldDB" id="A0A428Z4R0"/>
<dbReference type="RefSeq" id="WP_037268016.1">
    <property type="nucleotide sequence ID" value="NZ_QHKI01000025.1"/>
</dbReference>
<dbReference type="InterPro" id="IPR029068">
    <property type="entry name" value="Glyas_Bleomycin-R_OHBP_Dase"/>
</dbReference>
<sequence>MTFSLDAVTLGVPEVQAAQQFYQSTFSPTADGDGQPVSLDMQGTGHVALQETTALAADAASDPATSGFRGYAMNVVVDQPTEVETLLNAAVQNGAKVLKRAKKGLFGGFSGVCQAPDGTVWKLAAPTKKDTGPAANPPKLTETIAILGVAAPSKSKVFFEALGMTVDRDYGKLFIDFTLSAGVCRLGLMERDALAKDMGVDKGGSGFQAAVFNHRAESREEVDRILAAAAQAGGKVTIAASETQSGYAGHFTDLDGFLWKVTAA</sequence>
<dbReference type="PANTHER" id="PTHR36503">
    <property type="entry name" value="BLR2520 PROTEIN"/>
    <property type="match status" value="1"/>
</dbReference>
<feature type="domain" description="Glyoxalase/fosfomycin resistance/dioxygenase" evidence="1">
    <location>
        <begin position="148"/>
        <end position="260"/>
    </location>
</feature>
<evidence type="ECO:0000259" key="1">
    <source>
        <dbReference type="Pfam" id="PF00903"/>
    </source>
</evidence>
<proteinExistence type="predicted"/>
<feature type="domain" description="Glyoxalase/fosfomycin resistance/dioxygenase" evidence="1">
    <location>
        <begin position="5"/>
        <end position="122"/>
    </location>
</feature>
<dbReference type="OrthoDB" id="4825162at2"/>
<dbReference type="Pfam" id="PF00903">
    <property type="entry name" value="Glyoxalase"/>
    <property type="match status" value="2"/>
</dbReference>